<organism evidence="7 8">
    <name type="scientific">Intestinimonas butyriciproducens</name>
    <dbReference type="NCBI Taxonomy" id="1297617"/>
    <lineage>
        <taxon>Bacteria</taxon>
        <taxon>Bacillati</taxon>
        <taxon>Bacillota</taxon>
        <taxon>Clostridia</taxon>
        <taxon>Eubacteriales</taxon>
        <taxon>Intestinimonas</taxon>
    </lineage>
</organism>
<evidence type="ECO:0000313" key="8">
    <source>
        <dbReference type="Proteomes" id="UP000245778"/>
    </source>
</evidence>
<dbReference type="PANTHER" id="PTHR21708">
    <property type="entry name" value="PROBABLE 2-DEHYDROPANTOATE 2-REDUCTASE"/>
    <property type="match status" value="1"/>
</dbReference>
<evidence type="ECO:0000256" key="4">
    <source>
        <dbReference type="RuleBase" id="RU362068"/>
    </source>
</evidence>
<dbReference type="Pfam" id="PF08546">
    <property type="entry name" value="ApbA_C"/>
    <property type="match status" value="1"/>
</dbReference>
<sequence length="322" mass="34545">MREIRTAALIGMGAMGAVFAPGLSATLGDGFRVVAGGARKARLARGVTVNGAPVTFRLTEPEGPAEPVDLVILAVKDYAYREALEQVGRFVGEDTILLPVLNGLDCARQAGEVYGPEKVLYASMWVDASMENGTAVYNPRGMVRIGEARNDPPGPRVLALEGLFRRAGVRCRVEPDMIHCIWLKFMGNVSENLPCALLGVPYGAYREGWPADGIRRALMAEVAAVARAEAGVELTEEDMALRNRIVYNQDPASRPSTLQDLDRGRQTEVELFAGTVVRLGEKHGLPTPVSAVMLQGIRALEAKNAGTIPGLPEAARTLAPLF</sequence>
<dbReference type="GO" id="GO:0005737">
    <property type="term" value="C:cytoplasm"/>
    <property type="evidence" value="ECO:0007669"/>
    <property type="project" value="TreeGrafter"/>
</dbReference>
<dbReference type="GeneID" id="93228196"/>
<comment type="pathway">
    <text evidence="4">Cofactor biosynthesis; (R)-pantothenate biosynthesis; (R)-pantoate from 3-methyl-2-oxobutanoate: step 2/2.</text>
</comment>
<dbReference type="InterPro" id="IPR008927">
    <property type="entry name" value="6-PGluconate_DH-like_C_sf"/>
</dbReference>
<dbReference type="Pfam" id="PF02558">
    <property type="entry name" value="ApbA"/>
    <property type="match status" value="1"/>
</dbReference>
<dbReference type="NCBIfam" id="TIGR00745">
    <property type="entry name" value="apbA_panE"/>
    <property type="match status" value="1"/>
</dbReference>
<evidence type="ECO:0000256" key="1">
    <source>
        <dbReference type="ARBA" id="ARBA00007870"/>
    </source>
</evidence>
<dbReference type="EMBL" id="QEKK01000001">
    <property type="protein sequence ID" value="PVY59548.1"/>
    <property type="molecule type" value="Genomic_DNA"/>
</dbReference>
<feature type="domain" description="Ketopantoate reductase C-terminal" evidence="6">
    <location>
        <begin position="176"/>
        <end position="301"/>
    </location>
</feature>
<dbReference type="InterPro" id="IPR003710">
    <property type="entry name" value="ApbA"/>
</dbReference>
<reference evidence="7 8" key="1">
    <citation type="submission" date="2018-04" db="EMBL/GenBank/DDBJ databases">
        <title>Genomic Encyclopedia of Type Strains, Phase IV (KMG-IV): sequencing the most valuable type-strain genomes for metagenomic binning, comparative biology and taxonomic classification.</title>
        <authorList>
            <person name="Goeker M."/>
        </authorList>
    </citation>
    <scope>NUCLEOTIDE SEQUENCE [LARGE SCALE GENOMIC DNA]</scope>
    <source>
        <strain evidence="7 8">DSM 26588</strain>
    </source>
</reference>
<dbReference type="UniPathway" id="UPA00028">
    <property type="reaction ID" value="UER00004"/>
</dbReference>
<evidence type="ECO:0000256" key="3">
    <source>
        <dbReference type="ARBA" id="ARBA00023002"/>
    </source>
</evidence>
<dbReference type="Gene3D" id="1.10.1040.10">
    <property type="entry name" value="N-(1-d-carboxylethyl)-l-norvaline Dehydrogenase, domain 2"/>
    <property type="match status" value="1"/>
</dbReference>
<comment type="similarity">
    <text evidence="1 4">Belongs to the ketopantoate reductase family.</text>
</comment>
<dbReference type="InterPro" id="IPR036291">
    <property type="entry name" value="NAD(P)-bd_dom_sf"/>
</dbReference>
<feature type="domain" description="Ketopantoate reductase N-terminal" evidence="5">
    <location>
        <begin position="8"/>
        <end position="148"/>
    </location>
</feature>
<dbReference type="AlphaFoldDB" id="A0A2U1CF44"/>
<keyword evidence="3 4" id="KW-0560">Oxidoreductase</keyword>
<protein>
    <recommendedName>
        <fullName evidence="4">2-dehydropantoate 2-reductase</fullName>
        <ecNumber evidence="4">1.1.1.169</ecNumber>
    </recommendedName>
    <alternativeName>
        <fullName evidence="4">Ketopantoate reductase</fullName>
    </alternativeName>
</protein>
<evidence type="ECO:0000256" key="2">
    <source>
        <dbReference type="ARBA" id="ARBA00022857"/>
    </source>
</evidence>
<dbReference type="InterPro" id="IPR013332">
    <property type="entry name" value="KPR_N"/>
</dbReference>
<comment type="caution">
    <text evidence="7">The sequence shown here is derived from an EMBL/GenBank/DDBJ whole genome shotgun (WGS) entry which is preliminary data.</text>
</comment>
<dbReference type="InterPro" id="IPR013752">
    <property type="entry name" value="KPA_reductase"/>
</dbReference>
<dbReference type="SUPFAM" id="SSF51735">
    <property type="entry name" value="NAD(P)-binding Rossmann-fold domains"/>
    <property type="match status" value="1"/>
</dbReference>
<gene>
    <name evidence="7" type="ORF">C7373_10161</name>
</gene>
<dbReference type="GO" id="GO:0015940">
    <property type="term" value="P:pantothenate biosynthetic process"/>
    <property type="evidence" value="ECO:0007669"/>
    <property type="project" value="UniProtKB-UniPathway"/>
</dbReference>
<dbReference type="InterPro" id="IPR013328">
    <property type="entry name" value="6PGD_dom2"/>
</dbReference>
<dbReference type="SUPFAM" id="SSF48179">
    <property type="entry name" value="6-phosphogluconate dehydrogenase C-terminal domain-like"/>
    <property type="match status" value="1"/>
</dbReference>
<evidence type="ECO:0000313" key="7">
    <source>
        <dbReference type="EMBL" id="PVY59548.1"/>
    </source>
</evidence>
<dbReference type="Proteomes" id="UP000245778">
    <property type="component" value="Unassembled WGS sequence"/>
</dbReference>
<keyword evidence="2 4" id="KW-0521">NADP</keyword>
<evidence type="ECO:0000259" key="5">
    <source>
        <dbReference type="Pfam" id="PF02558"/>
    </source>
</evidence>
<dbReference type="GO" id="GO:0008677">
    <property type="term" value="F:2-dehydropantoate 2-reductase activity"/>
    <property type="evidence" value="ECO:0007669"/>
    <property type="project" value="UniProtKB-EC"/>
</dbReference>
<accession>A0A2U1CF44</accession>
<comment type="catalytic activity">
    <reaction evidence="4">
        <text>(R)-pantoate + NADP(+) = 2-dehydropantoate + NADPH + H(+)</text>
        <dbReference type="Rhea" id="RHEA:16233"/>
        <dbReference type="ChEBI" id="CHEBI:11561"/>
        <dbReference type="ChEBI" id="CHEBI:15378"/>
        <dbReference type="ChEBI" id="CHEBI:15980"/>
        <dbReference type="ChEBI" id="CHEBI:57783"/>
        <dbReference type="ChEBI" id="CHEBI:58349"/>
        <dbReference type="EC" id="1.1.1.169"/>
    </reaction>
</comment>
<dbReference type="Gene3D" id="3.40.50.720">
    <property type="entry name" value="NAD(P)-binding Rossmann-like Domain"/>
    <property type="match status" value="1"/>
</dbReference>
<keyword evidence="4" id="KW-0566">Pantothenate biosynthesis</keyword>
<dbReference type="RefSeq" id="WP_075705231.1">
    <property type="nucleotide sequence ID" value="NZ_CAMREZ010000011.1"/>
</dbReference>
<dbReference type="InterPro" id="IPR051402">
    <property type="entry name" value="KPR-Related"/>
</dbReference>
<name>A0A2U1CF44_9FIRM</name>
<comment type="function">
    <text evidence="4">Catalyzes the NADPH-dependent reduction of ketopantoate into pantoic acid.</text>
</comment>
<proteinExistence type="inferred from homology"/>
<dbReference type="EC" id="1.1.1.169" evidence="4"/>
<dbReference type="PANTHER" id="PTHR21708:SF26">
    <property type="entry name" value="2-DEHYDROPANTOATE 2-REDUCTASE"/>
    <property type="match status" value="1"/>
</dbReference>
<evidence type="ECO:0000259" key="6">
    <source>
        <dbReference type="Pfam" id="PF08546"/>
    </source>
</evidence>